<reference evidence="1 2" key="1">
    <citation type="submission" date="2014-06" db="EMBL/GenBank/DDBJ databases">
        <title>Evolutionary Origins and Diversification of the Mycorrhizal Mutualists.</title>
        <authorList>
            <consortium name="DOE Joint Genome Institute"/>
            <consortium name="Mycorrhizal Genomics Consortium"/>
            <person name="Kohler A."/>
            <person name="Kuo A."/>
            <person name="Nagy L.G."/>
            <person name="Floudas D."/>
            <person name="Copeland A."/>
            <person name="Barry K.W."/>
            <person name="Cichocki N."/>
            <person name="Veneault-Fourrey C."/>
            <person name="LaButti K."/>
            <person name="Lindquist E.A."/>
            <person name="Lipzen A."/>
            <person name="Lundell T."/>
            <person name="Morin E."/>
            <person name="Murat C."/>
            <person name="Riley R."/>
            <person name="Ohm R."/>
            <person name="Sun H."/>
            <person name="Tunlid A."/>
            <person name="Henrissat B."/>
            <person name="Grigoriev I.V."/>
            <person name="Hibbett D.S."/>
            <person name="Martin F."/>
        </authorList>
    </citation>
    <scope>NUCLEOTIDE SEQUENCE [LARGE SCALE GENOMIC DNA]</scope>
    <source>
        <strain evidence="1 2">SS14</strain>
    </source>
</reference>
<proteinExistence type="predicted"/>
<organism evidence="1 2">
    <name type="scientific">Sphaerobolus stellatus (strain SS14)</name>
    <dbReference type="NCBI Taxonomy" id="990650"/>
    <lineage>
        <taxon>Eukaryota</taxon>
        <taxon>Fungi</taxon>
        <taxon>Dikarya</taxon>
        <taxon>Basidiomycota</taxon>
        <taxon>Agaricomycotina</taxon>
        <taxon>Agaricomycetes</taxon>
        <taxon>Phallomycetidae</taxon>
        <taxon>Geastrales</taxon>
        <taxon>Sphaerobolaceae</taxon>
        <taxon>Sphaerobolus</taxon>
    </lineage>
</organism>
<name>A0A0C9UZI7_SPHS4</name>
<keyword evidence="2" id="KW-1185">Reference proteome</keyword>
<accession>A0A0C9UZI7</accession>
<evidence type="ECO:0000313" key="1">
    <source>
        <dbReference type="EMBL" id="KIJ34722.1"/>
    </source>
</evidence>
<evidence type="ECO:0000313" key="2">
    <source>
        <dbReference type="Proteomes" id="UP000054279"/>
    </source>
</evidence>
<dbReference type="OrthoDB" id="2735536at2759"/>
<sequence length="96" mass="10673">MSAKLSLSLLGQRYLDFARFRDVEWAAVTKEVAKVSPEVKVRTAGNGEDPIQGVKSALVDLTNAHKLLGFERFIPWESMVVDAASSLIENERRIQA</sequence>
<protein>
    <submittedName>
        <fullName evidence="1">Uncharacterized protein</fullName>
    </submittedName>
</protein>
<dbReference type="EMBL" id="KN837196">
    <property type="protein sequence ID" value="KIJ34722.1"/>
    <property type="molecule type" value="Genomic_DNA"/>
</dbReference>
<dbReference type="HOGENOM" id="CLU_2361072_0_0_1"/>
<gene>
    <name evidence="1" type="ORF">M422DRAFT_263075</name>
</gene>
<dbReference type="Proteomes" id="UP000054279">
    <property type="component" value="Unassembled WGS sequence"/>
</dbReference>
<dbReference type="AlphaFoldDB" id="A0A0C9UZI7"/>